<dbReference type="SMART" id="SM00028">
    <property type="entry name" value="TPR"/>
    <property type="match status" value="2"/>
</dbReference>
<proteinExistence type="predicted"/>
<dbReference type="OrthoDB" id="433738at2759"/>
<keyword evidence="5" id="KW-1185">Reference proteome</keyword>
<protein>
    <submittedName>
        <fullName evidence="4">Molecular co-chaperone STI1</fullName>
    </submittedName>
</protein>
<dbReference type="Pfam" id="PF13181">
    <property type="entry name" value="TPR_8"/>
    <property type="match status" value="1"/>
</dbReference>
<keyword evidence="2 3" id="KW-0802">TPR repeat</keyword>
<evidence type="ECO:0000256" key="1">
    <source>
        <dbReference type="ARBA" id="ARBA00022737"/>
    </source>
</evidence>
<dbReference type="STRING" id="401625.A0A0P1BPI5"/>
<dbReference type="InterPro" id="IPR011990">
    <property type="entry name" value="TPR-like_helical_dom_sf"/>
</dbReference>
<evidence type="ECO:0000256" key="2">
    <source>
        <dbReference type="ARBA" id="ARBA00022803"/>
    </source>
</evidence>
<dbReference type="PANTHER" id="PTHR22904">
    <property type="entry name" value="TPR REPEAT CONTAINING PROTEIN"/>
    <property type="match status" value="1"/>
</dbReference>
<keyword evidence="1" id="KW-0677">Repeat</keyword>
<organism evidence="4 5">
    <name type="scientific">Ceraceosorus bombacis</name>
    <dbReference type="NCBI Taxonomy" id="401625"/>
    <lineage>
        <taxon>Eukaryota</taxon>
        <taxon>Fungi</taxon>
        <taxon>Dikarya</taxon>
        <taxon>Basidiomycota</taxon>
        <taxon>Ustilaginomycotina</taxon>
        <taxon>Exobasidiomycetes</taxon>
        <taxon>Ceraceosorales</taxon>
        <taxon>Ceraceosoraceae</taxon>
        <taxon>Ceraceosorus</taxon>
    </lineage>
</organism>
<sequence length="206" mass="22011">MSEQSGPAPPEPTAEQLAFADANFQPVALGLDPESNQLSSPTHDLTVLNALIRSLQALPPQIPIPPPPNVVPPQRSMAIQKAKEDGNAAFKKGDLTEAIRLFTLAIDVAASRPLWENNQVARDELAICFANRSAAFAEAGDWTAALADAEGVVKLKRPWSKAHFRKGKALAGLNRYAEARASYHLGLSFDPDSADLKGALAELPSN</sequence>
<dbReference type="SUPFAM" id="SSF48452">
    <property type="entry name" value="TPR-like"/>
    <property type="match status" value="1"/>
</dbReference>
<evidence type="ECO:0000313" key="5">
    <source>
        <dbReference type="Proteomes" id="UP000054845"/>
    </source>
</evidence>
<dbReference type="Proteomes" id="UP000054845">
    <property type="component" value="Unassembled WGS sequence"/>
</dbReference>
<dbReference type="Gene3D" id="1.25.40.10">
    <property type="entry name" value="Tetratricopeptide repeat domain"/>
    <property type="match status" value="1"/>
</dbReference>
<dbReference type="InterPro" id="IPR019734">
    <property type="entry name" value="TPR_rpt"/>
</dbReference>
<evidence type="ECO:0000256" key="3">
    <source>
        <dbReference type="PROSITE-ProRule" id="PRU00339"/>
    </source>
</evidence>
<dbReference type="GO" id="GO:0051879">
    <property type="term" value="F:Hsp90 protein binding"/>
    <property type="evidence" value="ECO:0007669"/>
    <property type="project" value="TreeGrafter"/>
</dbReference>
<dbReference type="AlphaFoldDB" id="A0A0P1BPI5"/>
<name>A0A0P1BPI5_9BASI</name>
<evidence type="ECO:0000313" key="4">
    <source>
        <dbReference type="EMBL" id="CEH17700.1"/>
    </source>
</evidence>
<reference evidence="4 5" key="1">
    <citation type="submission" date="2014-09" db="EMBL/GenBank/DDBJ databases">
        <authorList>
            <person name="Magalhaes I.L.F."/>
            <person name="Oliveira U."/>
            <person name="Santos F.R."/>
            <person name="Vidigal T.H.D.A."/>
            <person name="Brescovit A.D."/>
            <person name="Santos A.J."/>
        </authorList>
    </citation>
    <scope>NUCLEOTIDE SEQUENCE [LARGE SCALE GENOMIC DNA]</scope>
</reference>
<dbReference type="PANTHER" id="PTHR22904:SF523">
    <property type="entry name" value="STRESS-INDUCED-PHOSPHOPROTEIN 1"/>
    <property type="match status" value="1"/>
</dbReference>
<dbReference type="PROSITE" id="PS50005">
    <property type="entry name" value="TPR"/>
    <property type="match status" value="1"/>
</dbReference>
<dbReference type="EMBL" id="CCYA01000265">
    <property type="protein sequence ID" value="CEH17700.1"/>
    <property type="molecule type" value="Genomic_DNA"/>
</dbReference>
<accession>A0A0P1BPI5</accession>
<feature type="repeat" description="TPR" evidence="3">
    <location>
        <begin position="160"/>
        <end position="193"/>
    </location>
</feature>